<accession>A0A1E3GZS2</accession>
<sequence>MFRELMGLVDEFEVSFFGDHGVVTPAGGSARPAVAGIFDRPAVDVGAFTSSDDVDGLGFVSGAPMFTCRTADLPAGITDGDGLVVRDADAVLIGSFVVREVRPDGTGMTVLVLEKAT</sequence>
<organism evidence="1 2">
    <name type="scientific">Methylobrevis pamukkalensis</name>
    <dbReference type="NCBI Taxonomy" id="1439726"/>
    <lineage>
        <taxon>Bacteria</taxon>
        <taxon>Pseudomonadati</taxon>
        <taxon>Pseudomonadota</taxon>
        <taxon>Alphaproteobacteria</taxon>
        <taxon>Hyphomicrobiales</taxon>
        <taxon>Pleomorphomonadaceae</taxon>
        <taxon>Methylobrevis</taxon>
    </lineage>
</organism>
<dbReference type="InterPro" id="IPR008018">
    <property type="entry name" value="Phage_tail_attach_FII"/>
</dbReference>
<dbReference type="RefSeq" id="WP_069307564.1">
    <property type="nucleotide sequence ID" value="NZ_MCRJ01000085.1"/>
</dbReference>
<gene>
    <name evidence="1" type="ORF">A6302_03144</name>
</gene>
<dbReference type="InterPro" id="IPR053734">
    <property type="entry name" value="Phage_Head-Tail_Connect_sf"/>
</dbReference>
<reference evidence="1 2" key="1">
    <citation type="submission" date="2016-07" db="EMBL/GenBank/DDBJ databases">
        <title>Draft Genome Sequence of Methylobrevis pamukkalensis PK2.</title>
        <authorList>
            <person name="Vasilenko O.V."/>
            <person name="Doronina N.V."/>
            <person name="Shmareva M.N."/>
            <person name="Tarlachkov S.V."/>
            <person name="Mustakhimov I."/>
            <person name="Trotsenko Y.A."/>
        </authorList>
    </citation>
    <scope>NUCLEOTIDE SEQUENCE [LARGE SCALE GENOMIC DNA]</scope>
    <source>
        <strain evidence="1 2">PK2</strain>
    </source>
</reference>
<dbReference type="Gene3D" id="2.40.10.180">
    <property type="entry name" value="Phage tail proteins"/>
    <property type="match status" value="1"/>
</dbReference>
<comment type="caution">
    <text evidence="1">The sequence shown here is derived from an EMBL/GenBank/DDBJ whole genome shotgun (WGS) entry which is preliminary data.</text>
</comment>
<evidence type="ECO:0000313" key="1">
    <source>
        <dbReference type="EMBL" id="ODN69550.1"/>
    </source>
</evidence>
<dbReference type="EMBL" id="MCRJ01000085">
    <property type="protein sequence ID" value="ODN69550.1"/>
    <property type="molecule type" value="Genomic_DNA"/>
</dbReference>
<keyword evidence="2" id="KW-1185">Reference proteome</keyword>
<name>A0A1E3GZS2_9HYPH</name>
<dbReference type="GO" id="GO:0019068">
    <property type="term" value="P:virion assembly"/>
    <property type="evidence" value="ECO:0007669"/>
    <property type="project" value="InterPro"/>
</dbReference>
<evidence type="ECO:0008006" key="3">
    <source>
        <dbReference type="Google" id="ProtNLM"/>
    </source>
</evidence>
<dbReference type="AlphaFoldDB" id="A0A1E3GZS2"/>
<protein>
    <recommendedName>
        <fullName evidence="3">Phage Head-Tail Attachment</fullName>
    </recommendedName>
</protein>
<dbReference type="Proteomes" id="UP000094622">
    <property type="component" value="Unassembled WGS sequence"/>
</dbReference>
<dbReference type="Pfam" id="PF05354">
    <property type="entry name" value="Phage_attach"/>
    <property type="match status" value="1"/>
</dbReference>
<proteinExistence type="predicted"/>
<evidence type="ECO:0000313" key="2">
    <source>
        <dbReference type="Proteomes" id="UP000094622"/>
    </source>
</evidence>